<comment type="caution">
    <text evidence="2">The sequence shown here is derived from an EMBL/GenBank/DDBJ whole genome shotgun (WGS) entry which is preliminary data.</text>
</comment>
<sequence>MTLSSASHAAATPLDSAPKGGATPSLYELATTLPNICFSDFKVMMLHKLKCKKCTFSTDG</sequence>
<organism evidence="2 3">
    <name type="scientific">Phytophthora infestans</name>
    <name type="common">Potato late blight agent</name>
    <name type="synonym">Botrytis infestans</name>
    <dbReference type="NCBI Taxonomy" id="4787"/>
    <lineage>
        <taxon>Eukaryota</taxon>
        <taxon>Sar</taxon>
        <taxon>Stramenopiles</taxon>
        <taxon>Oomycota</taxon>
        <taxon>Peronosporomycetes</taxon>
        <taxon>Peronosporales</taxon>
        <taxon>Peronosporaceae</taxon>
        <taxon>Phytophthora</taxon>
    </lineage>
</organism>
<reference evidence="2" key="1">
    <citation type="submission" date="2020-03" db="EMBL/GenBank/DDBJ databases">
        <title>Hybrid Assembly of Korean Phytophthora infestans isolates.</title>
        <authorList>
            <person name="Prokchorchik M."/>
            <person name="Lee Y."/>
            <person name="Seo J."/>
            <person name="Cho J.-H."/>
            <person name="Park Y.-E."/>
            <person name="Jang D.-C."/>
            <person name="Im J.-S."/>
            <person name="Choi J.-G."/>
            <person name="Park H.-J."/>
            <person name="Lee G.-B."/>
            <person name="Lee Y.-G."/>
            <person name="Hong S.-Y."/>
            <person name="Cho K."/>
            <person name="Sohn K.H."/>
        </authorList>
    </citation>
    <scope>NUCLEOTIDE SEQUENCE</scope>
    <source>
        <strain evidence="2">KR_2_A2</strain>
    </source>
</reference>
<gene>
    <name evidence="2" type="ORF">GN958_ATG17757</name>
</gene>
<dbReference type="EMBL" id="JAACNO010002467">
    <property type="protein sequence ID" value="KAF4133001.1"/>
    <property type="molecule type" value="Genomic_DNA"/>
</dbReference>
<feature type="region of interest" description="Disordered" evidence="1">
    <location>
        <begin position="1"/>
        <end position="20"/>
    </location>
</feature>
<evidence type="ECO:0000313" key="2">
    <source>
        <dbReference type="EMBL" id="KAF4133001.1"/>
    </source>
</evidence>
<dbReference type="AlphaFoldDB" id="A0A8S9TW99"/>
<protein>
    <submittedName>
        <fullName evidence="2">Uncharacterized protein</fullName>
    </submittedName>
</protein>
<evidence type="ECO:0000256" key="1">
    <source>
        <dbReference type="SAM" id="MobiDB-lite"/>
    </source>
</evidence>
<accession>A0A8S9TW99</accession>
<name>A0A8S9TW99_PHYIN</name>
<dbReference type="Proteomes" id="UP000704712">
    <property type="component" value="Unassembled WGS sequence"/>
</dbReference>
<evidence type="ECO:0000313" key="3">
    <source>
        <dbReference type="Proteomes" id="UP000704712"/>
    </source>
</evidence>
<proteinExistence type="predicted"/>